<dbReference type="GO" id="GO:0005886">
    <property type="term" value="C:plasma membrane"/>
    <property type="evidence" value="ECO:0007669"/>
    <property type="project" value="UniProtKB-SubCell"/>
</dbReference>
<evidence type="ECO:0000256" key="8">
    <source>
        <dbReference type="ARBA" id="ARBA00038435"/>
    </source>
</evidence>
<evidence type="ECO:0000313" key="12">
    <source>
        <dbReference type="Proteomes" id="UP000183894"/>
    </source>
</evidence>
<evidence type="ECO:0000259" key="10">
    <source>
        <dbReference type="Pfam" id="PF03553"/>
    </source>
</evidence>
<organism evidence="11 12">
    <name type="scientific">Haloferax larsenii</name>
    <dbReference type="NCBI Taxonomy" id="302484"/>
    <lineage>
        <taxon>Archaea</taxon>
        <taxon>Methanobacteriati</taxon>
        <taxon>Methanobacteriota</taxon>
        <taxon>Stenosarchaea group</taxon>
        <taxon>Halobacteria</taxon>
        <taxon>Halobacteriales</taxon>
        <taxon>Haloferacaceae</taxon>
        <taxon>Haloferax</taxon>
    </lineage>
</organism>
<dbReference type="EMBL" id="FOAD01000001">
    <property type="protein sequence ID" value="SEK31285.1"/>
    <property type="molecule type" value="Genomic_DNA"/>
</dbReference>
<protein>
    <submittedName>
        <fullName evidence="11">Na+:H+ antiporter, NhaC family</fullName>
    </submittedName>
</protein>
<keyword evidence="2" id="KW-0813">Transport</keyword>
<feature type="transmembrane region" description="Helical" evidence="9">
    <location>
        <begin position="450"/>
        <end position="469"/>
    </location>
</feature>
<feature type="transmembrane region" description="Helical" evidence="9">
    <location>
        <begin position="326"/>
        <end position="347"/>
    </location>
</feature>
<feature type="transmembrane region" description="Helical" evidence="9">
    <location>
        <begin position="270"/>
        <end position="288"/>
    </location>
</feature>
<dbReference type="RefSeq" id="WP_074791245.1">
    <property type="nucleotide sequence ID" value="NZ_FOAD01000001.1"/>
</dbReference>
<keyword evidence="7 9" id="KW-0472">Membrane</keyword>
<sequence length="494" mass="51292">MATLSFEPLTYDDIPEDERPSLMQALVPVVGMLVFLSVGVIWLGLDPQLPLLWGIILTGAVGRYWLGIPWSRLSEGIRDGINMGMSALLILLVVYMLISTWTAAGTIPALIYYGLDFLSPAVFLPVATLLSAIVTFAIGSSWTTAATLGVAFIGIGSGLGMPNAMTAGAVLTGAYTGDKVSPFSDTTNLAAAVTNTELLTHVRTMRVGTSIALAISLVAYTALGLTATGNIPAGRVAEIQTALAGSYALSPLVFAPLVVTFVLALRGYPALPSIIAGVVAGTLTQLFVQGPVAIDTFVGAWNVAFAGTEPATGVETVDSLLDSDGLLGSSWTMTVIIASLSLGGILERTGCIAVIAHKLRVVLTSVASLTVGTAASSLAMNAIAADQYMSIVVPGMSFRGLYDDFELESRNLSRAVESAGTTTSALIPWGTGGAYMADVLGVPTLQYAPYYFLGFLSPVILVVMGLTGWRITKEGSDTQAGLRGAIASFADDDD</sequence>
<evidence type="ECO:0000256" key="5">
    <source>
        <dbReference type="ARBA" id="ARBA00022692"/>
    </source>
</evidence>
<comment type="similarity">
    <text evidence="8">Belongs to the NhaC Na(+)/H(+) (TC 2.A.35) antiporter family.</text>
</comment>
<feature type="transmembrane region" description="Helical" evidence="9">
    <location>
        <begin position="243"/>
        <end position="263"/>
    </location>
</feature>
<proteinExistence type="inferred from homology"/>
<evidence type="ECO:0000256" key="7">
    <source>
        <dbReference type="ARBA" id="ARBA00023136"/>
    </source>
</evidence>
<dbReference type="InterPro" id="IPR052180">
    <property type="entry name" value="NhaC_Na-H+_Antiporter"/>
</dbReference>
<dbReference type="OrthoDB" id="213699at2157"/>
<dbReference type="AlphaFoldDB" id="A0A1H7G6B1"/>
<evidence type="ECO:0000256" key="4">
    <source>
        <dbReference type="ARBA" id="ARBA00022475"/>
    </source>
</evidence>
<dbReference type="PANTHER" id="PTHR33451">
    <property type="entry name" value="MALATE-2H(+)/NA(+)-LACTATE ANTIPORTER"/>
    <property type="match status" value="1"/>
</dbReference>
<keyword evidence="6 9" id="KW-1133">Transmembrane helix</keyword>
<evidence type="ECO:0000313" key="11">
    <source>
        <dbReference type="EMBL" id="SEK31285.1"/>
    </source>
</evidence>
<keyword evidence="3" id="KW-0050">Antiport</keyword>
<comment type="subcellular location">
    <subcellularLocation>
        <location evidence="1">Cell membrane</location>
        <topology evidence="1">Multi-pass membrane protein</topology>
    </subcellularLocation>
</comment>
<gene>
    <name evidence="11" type="ORF">SAMN04488691_101166</name>
</gene>
<dbReference type="InterPro" id="IPR018461">
    <property type="entry name" value="Na/H_Antiport_NhaC-like_C"/>
</dbReference>
<keyword evidence="4" id="KW-1003">Cell membrane</keyword>
<feature type="transmembrane region" description="Helical" evidence="9">
    <location>
        <begin position="87"/>
        <end position="115"/>
    </location>
</feature>
<evidence type="ECO:0000256" key="3">
    <source>
        <dbReference type="ARBA" id="ARBA00022449"/>
    </source>
</evidence>
<dbReference type="Proteomes" id="UP000183894">
    <property type="component" value="Unassembled WGS sequence"/>
</dbReference>
<feature type="transmembrane region" description="Helical" evidence="9">
    <location>
        <begin position="211"/>
        <end position="231"/>
    </location>
</feature>
<feature type="transmembrane region" description="Helical" evidence="9">
    <location>
        <begin position="359"/>
        <end position="384"/>
    </location>
</feature>
<feature type="transmembrane region" description="Helical" evidence="9">
    <location>
        <begin position="127"/>
        <end position="155"/>
    </location>
</feature>
<evidence type="ECO:0000256" key="9">
    <source>
        <dbReference type="SAM" id="Phobius"/>
    </source>
</evidence>
<dbReference type="GO" id="GO:0015297">
    <property type="term" value="F:antiporter activity"/>
    <property type="evidence" value="ECO:0007669"/>
    <property type="project" value="UniProtKB-KW"/>
</dbReference>
<feature type="transmembrane region" description="Helical" evidence="9">
    <location>
        <begin position="25"/>
        <end position="45"/>
    </location>
</feature>
<evidence type="ECO:0000256" key="2">
    <source>
        <dbReference type="ARBA" id="ARBA00022448"/>
    </source>
</evidence>
<keyword evidence="5 9" id="KW-0812">Transmembrane</keyword>
<dbReference type="Pfam" id="PF03553">
    <property type="entry name" value="Na_H_antiporter"/>
    <property type="match status" value="1"/>
</dbReference>
<dbReference type="PANTHER" id="PTHR33451:SF3">
    <property type="entry name" value="MALATE-2H(+)_NA(+)-LACTATE ANTIPORTER"/>
    <property type="match status" value="1"/>
</dbReference>
<accession>A0A1H7G6B1</accession>
<feature type="transmembrane region" description="Helical" evidence="9">
    <location>
        <begin position="51"/>
        <end position="66"/>
    </location>
</feature>
<reference evidence="11 12" key="1">
    <citation type="submission" date="2016-10" db="EMBL/GenBank/DDBJ databases">
        <authorList>
            <person name="de Groot N.N."/>
        </authorList>
    </citation>
    <scope>NUCLEOTIDE SEQUENCE [LARGE SCALE GENOMIC DNA]</scope>
    <source>
        <strain evidence="11 12">CDM_5</strain>
    </source>
</reference>
<name>A0A1H7G6B1_HALLR</name>
<evidence type="ECO:0000256" key="1">
    <source>
        <dbReference type="ARBA" id="ARBA00004651"/>
    </source>
</evidence>
<evidence type="ECO:0000256" key="6">
    <source>
        <dbReference type="ARBA" id="ARBA00022989"/>
    </source>
</evidence>
<feature type="domain" description="Na+/H+ antiporter NhaC-like C-terminal" evidence="10">
    <location>
        <begin position="173"/>
        <end position="469"/>
    </location>
</feature>